<dbReference type="InterPro" id="IPR025326">
    <property type="entry name" value="DUF4232"/>
</dbReference>
<gene>
    <name evidence="4" type="ORF">MNQ99_16430</name>
</gene>
<evidence type="ECO:0000259" key="3">
    <source>
        <dbReference type="Pfam" id="PF14016"/>
    </source>
</evidence>
<accession>A0ABY3WBF3</accession>
<dbReference type="Pfam" id="PF14016">
    <property type="entry name" value="DUF4232"/>
    <property type="match status" value="1"/>
</dbReference>
<proteinExistence type="predicted"/>
<feature type="signal peptide" evidence="2">
    <location>
        <begin position="1"/>
        <end position="23"/>
    </location>
</feature>
<evidence type="ECO:0000313" key="4">
    <source>
        <dbReference type="EMBL" id="UNK47699.1"/>
    </source>
</evidence>
<dbReference type="RefSeq" id="WP_241915406.1">
    <property type="nucleotide sequence ID" value="NZ_CP093326.1"/>
</dbReference>
<organism evidence="4 5">
    <name type="scientific">Arthrobacter sulfonylureivorans</name>
    <dbReference type="NCBI Taxonomy" id="2486855"/>
    <lineage>
        <taxon>Bacteria</taxon>
        <taxon>Bacillati</taxon>
        <taxon>Actinomycetota</taxon>
        <taxon>Actinomycetes</taxon>
        <taxon>Micrococcales</taxon>
        <taxon>Micrococcaceae</taxon>
        <taxon>Arthrobacter</taxon>
    </lineage>
</organism>
<feature type="domain" description="DUF4232" evidence="3">
    <location>
        <begin position="84"/>
        <end position="217"/>
    </location>
</feature>
<feature type="compositionally biased region" description="Polar residues" evidence="1">
    <location>
        <begin position="59"/>
        <end position="75"/>
    </location>
</feature>
<sequence>MMNRFRLRPAAAALFVGSALLLAGCGQSGPGAGTAPASAGPLGGASPSSSAPAPETAIATGTESAAASPEATNSADVGAADGSCSAGQLAAAIETEPGGGAAGSVYRTLMLTNTGDKSCTLAGYPGVSYVDAKGKQVGAPADRDPDAQKATVTLKSGGTAVAQLRQTNAQNYGEECGLTDVAGVKVYPPNRKDSLIAEQETVGCSDDSVVLMTVGTLQAP</sequence>
<feature type="chain" id="PRO_5047154120" evidence="2">
    <location>
        <begin position="24"/>
        <end position="220"/>
    </location>
</feature>
<dbReference type="Proteomes" id="UP000829069">
    <property type="component" value="Chromosome"/>
</dbReference>
<reference evidence="4 5" key="1">
    <citation type="submission" date="2022-03" db="EMBL/GenBank/DDBJ databases">
        <title>Isotopic signatures of nitrous oxide derived from detoxification processes.</title>
        <authorList>
            <person name="Behrendt U."/>
            <person name="Buchen C."/>
            <person name="Well R."/>
            <person name="Ulrich A."/>
            <person name="Rohe L."/>
            <person name="Kolb S."/>
            <person name="Schloter M."/>
            <person name="Horn M.A."/>
            <person name="Augustin J."/>
        </authorList>
    </citation>
    <scope>NUCLEOTIDE SEQUENCE [LARGE SCALE GENOMIC DNA]</scope>
    <source>
        <strain evidence="4 5">S4-C24</strain>
    </source>
</reference>
<evidence type="ECO:0000256" key="1">
    <source>
        <dbReference type="SAM" id="MobiDB-lite"/>
    </source>
</evidence>
<dbReference type="PROSITE" id="PS51257">
    <property type="entry name" value="PROKAR_LIPOPROTEIN"/>
    <property type="match status" value="1"/>
</dbReference>
<dbReference type="EMBL" id="CP093326">
    <property type="protein sequence ID" value="UNK47699.1"/>
    <property type="molecule type" value="Genomic_DNA"/>
</dbReference>
<keyword evidence="5" id="KW-1185">Reference proteome</keyword>
<name>A0ABY3WBF3_9MICC</name>
<evidence type="ECO:0000313" key="5">
    <source>
        <dbReference type="Proteomes" id="UP000829069"/>
    </source>
</evidence>
<evidence type="ECO:0000256" key="2">
    <source>
        <dbReference type="SAM" id="SignalP"/>
    </source>
</evidence>
<feature type="region of interest" description="Disordered" evidence="1">
    <location>
        <begin position="32"/>
        <end position="79"/>
    </location>
</feature>
<keyword evidence="2" id="KW-0732">Signal</keyword>
<feature type="compositionally biased region" description="Low complexity" evidence="1">
    <location>
        <begin position="33"/>
        <end position="54"/>
    </location>
</feature>
<protein>
    <submittedName>
        <fullName evidence="4">DUF4232 domain-containing protein</fullName>
    </submittedName>
</protein>